<proteinExistence type="predicted"/>
<dbReference type="RefSeq" id="WP_218090001.1">
    <property type="nucleotide sequence ID" value="NZ_CAJVAS010000001.1"/>
</dbReference>
<dbReference type="PANTHER" id="PTHR45953:SF1">
    <property type="entry name" value="IDURONATE 2-SULFATASE"/>
    <property type="match status" value="1"/>
</dbReference>
<dbReference type="InterPro" id="IPR000917">
    <property type="entry name" value="Sulfatase_N"/>
</dbReference>
<dbReference type="Pfam" id="PF00884">
    <property type="entry name" value="Sulfatase"/>
    <property type="match status" value="1"/>
</dbReference>
<keyword evidence="5" id="KW-1185">Reference proteome</keyword>
<comment type="caution">
    <text evidence="4">The sequence shown here is derived from an EMBL/GenBank/DDBJ whole genome shotgun (WGS) entry which is preliminary data.</text>
</comment>
<organism evidence="4 5">
    <name type="scientific">Paenibacillus solanacearum</name>
    <dbReference type="NCBI Taxonomy" id="2048548"/>
    <lineage>
        <taxon>Bacteria</taxon>
        <taxon>Bacillati</taxon>
        <taxon>Bacillota</taxon>
        <taxon>Bacilli</taxon>
        <taxon>Bacillales</taxon>
        <taxon>Paenibacillaceae</taxon>
        <taxon>Paenibacillus</taxon>
    </lineage>
</organism>
<evidence type="ECO:0000259" key="3">
    <source>
        <dbReference type="Pfam" id="PF00884"/>
    </source>
</evidence>
<evidence type="ECO:0000313" key="5">
    <source>
        <dbReference type="Proteomes" id="UP000693672"/>
    </source>
</evidence>
<feature type="domain" description="Sulfatase N-terminal" evidence="3">
    <location>
        <begin position="5"/>
        <end position="344"/>
    </location>
</feature>
<dbReference type="GO" id="GO:0005737">
    <property type="term" value="C:cytoplasm"/>
    <property type="evidence" value="ECO:0007669"/>
    <property type="project" value="TreeGrafter"/>
</dbReference>
<dbReference type="PANTHER" id="PTHR45953">
    <property type="entry name" value="IDURONATE 2-SULFATASE"/>
    <property type="match status" value="1"/>
</dbReference>
<name>A0A916JRV5_9BACL</name>
<evidence type="ECO:0000313" key="4">
    <source>
        <dbReference type="EMBL" id="CAG7597722.1"/>
    </source>
</evidence>
<sequence length="465" mass="52937">MNKRPNLLIIMADQLRYDCVGYSRSYPVHTPNLDRLASEGMGFSHAFTHIPLCCPARQSFMNGRRAETFGGLWNFNIALPVPGLAPEQYAWPRDLAAQGYRSRYFGKWGVHPEHDPTRYGYERYTGEAEYKRFQTERYPQASYTQGFFGEPDPIPLEDARTHWLARQTADSISELTAAGAPWHIRLNFSEPHPPCRPAGRFAAMYDPAAVPQWHNFRDDFVHKPYIQRQQLLNWQVQDYTWDDWAPVVARYYGMISQVDDAVGSVLRHLEALGIADETIVVFTSDHGDMCGAHRMMDKHYILYDDVVRVPLIIKCPDVIPQGTVSDAFVYNLLDVPPTMLELLGLPVPGSLQGRSLLPLLQGGGAAPADWREAVVASYNGQQFGLYTQRMIRNKDWKYIWNTTDVDELYDLAHDPGELNNRIADPVVADILQQLRTGLYRQLVQDGDGLAANHWMKDQLLLGNKL</sequence>
<dbReference type="CDD" id="cd16033">
    <property type="entry name" value="sulfatase_like"/>
    <property type="match status" value="1"/>
</dbReference>
<reference evidence="4" key="1">
    <citation type="submission" date="2021-06" db="EMBL/GenBank/DDBJ databases">
        <authorList>
            <person name="Criscuolo A."/>
        </authorList>
    </citation>
    <scope>NUCLEOTIDE SEQUENCE</scope>
    <source>
        <strain evidence="4">CIP111600</strain>
    </source>
</reference>
<evidence type="ECO:0000256" key="1">
    <source>
        <dbReference type="ARBA" id="ARBA00022723"/>
    </source>
</evidence>
<dbReference type="GO" id="GO:0046872">
    <property type="term" value="F:metal ion binding"/>
    <property type="evidence" value="ECO:0007669"/>
    <property type="project" value="UniProtKB-KW"/>
</dbReference>
<dbReference type="Proteomes" id="UP000693672">
    <property type="component" value="Unassembled WGS sequence"/>
</dbReference>
<evidence type="ECO:0000256" key="2">
    <source>
        <dbReference type="ARBA" id="ARBA00022801"/>
    </source>
</evidence>
<dbReference type="AlphaFoldDB" id="A0A916JRV5"/>
<protein>
    <submittedName>
        <fullName evidence="4">Arylsulfatase</fullName>
        <ecNumber evidence="4">3.1.6.1</ecNumber>
    </submittedName>
</protein>
<keyword evidence="1" id="KW-0479">Metal-binding</keyword>
<dbReference type="EC" id="3.1.6.1" evidence="4"/>
<dbReference type="GO" id="GO:0004065">
    <property type="term" value="F:arylsulfatase activity"/>
    <property type="evidence" value="ECO:0007669"/>
    <property type="project" value="UniProtKB-EC"/>
</dbReference>
<accession>A0A916JRV5</accession>
<dbReference type="EMBL" id="CAJVAS010000001">
    <property type="protein sequence ID" value="CAG7597722.1"/>
    <property type="molecule type" value="Genomic_DNA"/>
</dbReference>
<keyword evidence="2 4" id="KW-0378">Hydrolase</keyword>
<gene>
    <name evidence="4" type="ORF">PAESOLCIP111_00169</name>
</gene>